<dbReference type="SMART" id="SM00382">
    <property type="entry name" value="AAA"/>
    <property type="match status" value="1"/>
</dbReference>
<dbReference type="Gene3D" id="3.40.50.300">
    <property type="entry name" value="P-loop containing nucleotide triphosphate hydrolases"/>
    <property type="match status" value="1"/>
</dbReference>
<proteinExistence type="inferred from homology"/>
<dbReference type="EMBL" id="FOUF01000064">
    <property type="protein sequence ID" value="SFM94413.1"/>
    <property type="molecule type" value="Genomic_DNA"/>
</dbReference>
<keyword evidence="3" id="KW-0472">Membrane</keyword>
<dbReference type="GO" id="GO:0005524">
    <property type="term" value="F:ATP binding"/>
    <property type="evidence" value="ECO:0007669"/>
    <property type="project" value="UniProtKB-KW"/>
</dbReference>
<dbReference type="InterPro" id="IPR027417">
    <property type="entry name" value="P-loop_NTPase"/>
</dbReference>
<dbReference type="InterPro" id="IPR029439">
    <property type="entry name" value="Wzt_C"/>
</dbReference>
<evidence type="ECO:0000256" key="2">
    <source>
        <dbReference type="ARBA" id="ARBA00022448"/>
    </source>
</evidence>
<dbReference type="RefSeq" id="WP_090672738.1">
    <property type="nucleotide sequence ID" value="NZ_FOUF01000064.1"/>
</dbReference>
<dbReference type="CDD" id="cd03220">
    <property type="entry name" value="ABC_KpsT_Wzt"/>
    <property type="match status" value="1"/>
</dbReference>
<evidence type="ECO:0000259" key="6">
    <source>
        <dbReference type="PROSITE" id="PS50893"/>
    </source>
</evidence>
<dbReference type="STRING" id="52442.SAMN05421880_1642"/>
<dbReference type="Proteomes" id="UP000199561">
    <property type="component" value="Unassembled WGS sequence"/>
</dbReference>
<dbReference type="SUPFAM" id="SSF52540">
    <property type="entry name" value="P-loop containing nucleoside triphosphate hydrolases"/>
    <property type="match status" value="1"/>
</dbReference>
<dbReference type="Pfam" id="PF00005">
    <property type="entry name" value="ABC_tran"/>
    <property type="match status" value="1"/>
</dbReference>
<dbReference type="InterPro" id="IPR003593">
    <property type="entry name" value="AAA+_ATPase"/>
</dbReference>
<dbReference type="PANTHER" id="PTHR46743">
    <property type="entry name" value="TEICHOIC ACIDS EXPORT ATP-BINDING PROTEIN TAGH"/>
    <property type="match status" value="1"/>
</dbReference>
<feature type="domain" description="ABC transporter" evidence="6">
    <location>
        <begin position="1"/>
        <end position="220"/>
    </location>
</feature>
<dbReference type="Gene3D" id="2.70.50.60">
    <property type="entry name" value="abc- transporter (atp binding component) like domain"/>
    <property type="match status" value="1"/>
</dbReference>
<protein>
    <submittedName>
        <fullName evidence="7">Lipopolysaccharide transport system ATP-binding protein</fullName>
    </submittedName>
</protein>
<keyword evidence="4" id="KW-0547">Nucleotide-binding</keyword>
<gene>
    <name evidence="7" type="ORF">SAMN05421880_1642</name>
</gene>
<keyword evidence="3" id="KW-1003">Cell membrane</keyword>
<evidence type="ECO:0000256" key="5">
    <source>
        <dbReference type="ARBA" id="ARBA00022840"/>
    </source>
</evidence>
<dbReference type="GO" id="GO:0016887">
    <property type="term" value="F:ATP hydrolysis activity"/>
    <property type="evidence" value="ECO:0007669"/>
    <property type="project" value="InterPro"/>
</dbReference>
<keyword evidence="8" id="KW-1185">Reference proteome</keyword>
<sequence>MLAGGKKHYFREFWALRNITFTISRGETVGIIGRNGSGKSTLLQIIAGTLSPTTGEVNSHGLLAALLELGSGFNPEFTGRENVYLNGSVLGLTQQEIHERIDQIADFADIGEYLDQPVKTYSSGMYIRLAFAVQACIHPQILIVDEALSVGDEKFQRKCYDYIDRLRANGSSILLVTHSTATIEKFCQRAILLHKGELHGLGPAKEIVDQYHALLYSDEKTYLRYLNARSQPIRPAPLESDVGAQASSNVAQKEENPGLRAIISHWEALDQAGDYCEAYRTGDKVKIRFHVDILESIQEIQAGILIRTIEGVSAFGTSTLYYDKNYLDAKSGMALQFDFNLNLMLCTGTYFVTLAIAEAISPQDMSYLDRKTDVIILNITETHPLGSGIASLKSTVSVKEISSL</sequence>
<evidence type="ECO:0000256" key="3">
    <source>
        <dbReference type="ARBA" id="ARBA00022475"/>
    </source>
</evidence>
<dbReference type="Pfam" id="PF14524">
    <property type="entry name" value="Wzt_C"/>
    <property type="match status" value="1"/>
</dbReference>
<evidence type="ECO:0000256" key="1">
    <source>
        <dbReference type="ARBA" id="ARBA00005417"/>
    </source>
</evidence>
<evidence type="ECO:0000313" key="7">
    <source>
        <dbReference type="EMBL" id="SFM94413.1"/>
    </source>
</evidence>
<dbReference type="GO" id="GO:0016020">
    <property type="term" value="C:membrane"/>
    <property type="evidence" value="ECO:0007669"/>
    <property type="project" value="InterPro"/>
</dbReference>
<dbReference type="PROSITE" id="PS50893">
    <property type="entry name" value="ABC_TRANSPORTER_2"/>
    <property type="match status" value="1"/>
</dbReference>
<dbReference type="InterPro" id="IPR050683">
    <property type="entry name" value="Bact_Polysacc_Export_ATP-bd"/>
</dbReference>
<dbReference type="PANTHER" id="PTHR46743:SF2">
    <property type="entry name" value="TEICHOIC ACIDS EXPORT ATP-BINDING PROTEIN TAGH"/>
    <property type="match status" value="1"/>
</dbReference>
<keyword evidence="2" id="KW-0813">Transport</keyword>
<dbReference type="CDD" id="cd10147">
    <property type="entry name" value="Wzt_C-like"/>
    <property type="match status" value="1"/>
</dbReference>
<dbReference type="InterPro" id="IPR003439">
    <property type="entry name" value="ABC_transporter-like_ATP-bd"/>
</dbReference>
<reference evidence="7 8" key="1">
    <citation type="submission" date="2016-10" db="EMBL/GenBank/DDBJ databases">
        <authorList>
            <person name="de Groot N.N."/>
        </authorList>
    </citation>
    <scope>NUCLEOTIDE SEQUENCE [LARGE SCALE GENOMIC DNA]</scope>
    <source>
        <strain evidence="7 8">Nm146</strain>
    </source>
</reference>
<evidence type="ECO:0000313" key="8">
    <source>
        <dbReference type="Proteomes" id="UP000199561"/>
    </source>
</evidence>
<accession>A0A1I4V044</accession>
<comment type="similarity">
    <text evidence="1">Belongs to the ABC transporter superfamily.</text>
</comment>
<dbReference type="GO" id="GO:0140359">
    <property type="term" value="F:ABC-type transporter activity"/>
    <property type="evidence" value="ECO:0007669"/>
    <property type="project" value="InterPro"/>
</dbReference>
<keyword evidence="5 7" id="KW-0067">ATP-binding</keyword>
<name>A0A1I4V044_9PROT</name>
<dbReference type="AlphaFoldDB" id="A0A1I4V044"/>
<evidence type="ECO:0000256" key="4">
    <source>
        <dbReference type="ARBA" id="ARBA00022741"/>
    </source>
</evidence>
<organism evidence="7 8">
    <name type="scientific">Nitrosomonas nitrosa</name>
    <dbReference type="NCBI Taxonomy" id="52442"/>
    <lineage>
        <taxon>Bacteria</taxon>
        <taxon>Pseudomonadati</taxon>
        <taxon>Pseudomonadota</taxon>
        <taxon>Betaproteobacteria</taxon>
        <taxon>Nitrosomonadales</taxon>
        <taxon>Nitrosomonadaceae</taxon>
        <taxon>Nitrosomonas</taxon>
    </lineage>
</organism>
<dbReference type="InterPro" id="IPR015860">
    <property type="entry name" value="ABC_transpr_TagH-like"/>
</dbReference>